<dbReference type="EMBL" id="JAENHO010000010">
    <property type="protein sequence ID" value="MBL7259239.1"/>
    <property type="molecule type" value="Genomic_DNA"/>
</dbReference>
<keyword evidence="5 6" id="KW-0720">Serine protease</keyword>
<evidence type="ECO:0000259" key="7">
    <source>
        <dbReference type="Pfam" id="PF19955"/>
    </source>
</evidence>
<protein>
    <recommendedName>
        <fullName evidence="6">Serine protease</fullName>
        <ecNumber evidence="6">3.4.21.-</ecNumber>
    </recommendedName>
</protein>
<comment type="similarity">
    <text evidence="1 6">Belongs to the peptidase S1B family.</text>
</comment>
<dbReference type="Pfam" id="PF19955">
    <property type="entry name" value="EAD1"/>
    <property type="match status" value="1"/>
</dbReference>
<organism evidence="8 9">
    <name type="scientific">Paractinoplanes lichenicola</name>
    <dbReference type="NCBI Taxonomy" id="2802976"/>
    <lineage>
        <taxon>Bacteria</taxon>
        <taxon>Bacillati</taxon>
        <taxon>Actinomycetota</taxon>
        <taxon>Actinomycetes</taxon>
        <taxon>Micromonosporales</taxon>
        <taxon>Micromonosporaceae</taxon>
        <taxon>Paractinoplanes</taxon>
    </lineage>
</organism>
<dbReference type="InterPro" id="IPR045430">
    <property type="entry name" value="EAD1"/>
</dbReference>
<evidence type="ECO:0000313" key="8">
    <source>
        <dbReference type="EMBL" id="MBL7259239.1"/>
    </source>
</evidence>
<dbReference type="Proteomes" id="UP000598996">
    <property type="component" value="Unassembled WGS sequence"/>
</dbReference>
<accession>A0ABS1VXS3</accession>
<comment type="caution">
    <text evidence="8">The sequence shown here is derived from an EMBL/GenBank/DDBJ whole genome shotgun (WGS) entry which is preliminary data.</text>
</comment>
<dbReference type="PANTHER" id="PTHR14389:SF3">
    <property type="entry name" value="PROTEIN FAM111A-LIKE"/>
    <property type="match status" value="1"/>
</dbReference>
<keyword evidence="3" id="KW-0732">Signal</keyword>
<keyword evidence="2 6" id="KW-0645">Protease</keyword>
<feature type="domain" description="Effector-associated" evidence="7">
    <location>
        <begin position="9"/>
        <end position="88"/>
    </location>
</feature>
<dbReference type="Pfam" id="PF13365">
    <property type="entry name" value="Trypsin_2"/>
    <property type="match status" value="1"/>
</dbReference>
<dbReference type="EC" id="3.4.21.-" evidence="6"/>
<keyword evidence="9" id="KW-1185">Reference proteome</keyword>
<dbReference type="Gene3D" id="2.40.10.10">
    <property type="entry name" value="Trypsin-like serine proteases"/>
    <property type="match status" value="2"/>
</dbReference>
<dbReference type="InterPro" id="IPR043504">
    <property type="entry name" value="Peptidase_S1_PA_chymotrypsin"/>
</dbReference>
<evidence type="ECO:0000256" key="6">
    <source>
        <dbReference type="RuleBase" id="RU004296"/>
    </source>
</evidence>
<evidence type="ECO:0000256" key="4">
    <source>
        <dbReference type="ARBA" id="ARBA00022801"/>
    </source>
</evidence>
<keyword evidence="4 6" id="KW-0378">Hydrolase</keyword>
<name>A0ABS1VXS3_9ACTN</name>
<sequence>MLETFPYPWAEKWAQQLHTTLTQLFPSRAQLSTVAAAAGVDTTQVNVEQAIARVWWEVLDYTGRTGLTRELVATALDQLPKTSPYAGFLHDLLDDRPVRTEGEPRGSYGAPRFLHDDDQIMENEARLYRDDLTMQIGRVPALVTTLNRLVELAPAVCKLTVSIGGEQQEGTAFRIGLELLLTNWHVLHDEKTGIRATAAWAEFGFEDDPDGSPRTATRIGCDVATIVSDEPDDWAVIRATDPLHESWPVIALSTAAEPEPRTPAYIVQHPGGLRKRLGYVRNQISYVDDRVVHYLTDTVTGSSGSPVFDAAGALIAVHHAGGRPQEVLGLAPTKKNEGIRIPRIVAGLAAAGVQP</sequence>
<reference evidence="8 9" key="1">
    <citation type="submission" date="2021-01" db="EMBL/GenBank/DDBJ databases">
        <title>Actinoplanes sp. nov. LDG1-01 isolated from lichen.</title>
        <authorList>
            <person name="Saeng-In P."/>
            <person name="Phongsopitanun W."/>
            <person name="Kanchanasin P."/>
            <person name="Yuki M."/>
            <person name="Kudo T."/>
            <person name="Ohkuma M."/>
            <person name="Tanasupawat S."/>
        </authorList>
    </citation>
    <scope>NUCLEOTIDE SEQUENCE [LARGE SCALE GENOMIC DNA]</scope>
    <source>
        <strain evidence="8 9">LDG1-01</strain>
    </source>
</reference>
<evidence type="ECO:0000256" key="5">
    <source>
        <dbReference type="ARBA" id="ARBA00022825"/>
    </source>
</evidence>
<dbReference type="InterPro" id="IPR009003">
    <property type="entry name" value="Peptidase_S1_PA"/>
</dbReference>
<dbReference type="InterPro" id="IPR008256">
    <property type="entry name" value="Peptidase_S1B"/>
</dbReference>
<dbReference type="RefSeq" id="WP_202995905.1">
    <property type="nucleotide sequence ID" value="NZ_JAENHO010000010.1"/>
</dbReference>
<evidence type="ECO:0000256" key="3">
    <source>
        <dbReference type="ARBA" id="ARBA00022729"/>
    </source>
</evidence>
<evidence type="ECO:0000256" key="1">
    <source>
        <dbReference type="ARBA" id="ARBA00008764"/>
    </source>
</evidence>
<evidence type="ECO:0000256" key="2">
    <source>
        <dbReference type="ARBA" id="ARBA00022670"/>
    </source>
</evidence>
<gene>
    <name evidence="8" type="ORF">JKJ07_33485</name>
</gene>
<dbReference type="PANTHER" id="PTHR14389">
    <property type="entry name" value="SI:CH1073-475A24.1"/>
    <property type="match status" value="1"/>
</dbReference>
<evidence type="ECO:0000313" key="9">
    <source>
        <dbReference type="Proteomes" id="UP000598996"/>
    </source>
</evidence>
<dbReference type="SUPFAM" id="SSF50494">
    <property type="entry name" value="Trypsin-like serine proteases"/>
    <property type="match status" value="1"/>
</dbReference>
<dbReference type="PRINTS" id="PR00839">
    <property type="entry name" value="V8PROTEASE"/>
</dbReference>
<proteinExistence type="inferred from homology"/>